<dbReference type="Proteomes" id="UP000306973">
    <property type="component" value="Unassembled WGS sequence"/>
</dbReference>
<evidence type="ECO:0000256" key="3">
    <source>
        <dbReference type="ARBA" id="ARBA00022475"/>
    </source>
</evidence>
<evidence type="ECO:0000313" key="12">
    <source>
        <dbReference type="Proteomes" id="UP000306973"/>
    </source>
</evidence>
<comment type="subcellular location">
    <subcellularLocation>
        <location evidence="1 9">Cell inner membrane</location>
        <topology evidence="1 9">Multi-pass membrane protein</topology>
    </subcellularLocation>
</comment>
<keyword evidence="2 9" id="KW-0813">Transport</keyword>
<dbReference type="RefSeq" id="WP_138181120.1">
    <property type="nucleotide sequence ID" value="NZ_VBUI01000011.1"/>
</dbReference>
<evidence type="ECO:0000256" key="6">
    <source>
        <dbReference type="ARBA" id="ARBA00022989"/>
    </source>
</evidence>
<keyword evidence="3" id="KW-1003">Cell membrane</keyword>
<accession>A0A5R8MK14</accession>
<dbReference type="InterPro" id="IPR055348">
    <property type="entry name" value="DctQ"/>
</dbReference>
<feature type="transmembrane region" description="Helical" evidence="9">
    <location>
        <begin position="15"/>
        <end position="40"/>
    </location>
</feature>
<feature type="transmembrane region" description="Helical" evidence="9">
    <location>
        <begin position="94"/>
        <end position="111"/>
    </location>
</feature>
<dbReference type="PANTHER" id="PTHR35011">
    <property type="entry name" value="2,3-DIKETO-L-GULONATE TRAP TRANSPORTER SMALL PERMEASE PROTEIN YIAM"/>
    <property type="match status" value="1"/>
</dbReference>
<protein>
    <recommendedName>
        <fullName evidence="9">TRAP transporter small permease protein</fullName>
    </recommendedName>
</protein>
<sequence>MNHPIARLHDRITRFGFYLGGATLCGIVVCFWIEVVARYFFNSPTLWSGSLVAYFLCLSASLAMPELARTQGHIAITVLHERLSPRARRHYDRGIALVAGGICLIAAWIIVDETLRQLAGGTTTAMGLDIPKYWVSSFISYAFINTALHFLRHALFPVDATAPDPTDRQEA</sequence>
<dbReference type="InterPro" id="IPR007387">
    <property type="entry name" value="TRAP_DctQ"/>
</dbReference>
<evidence type="ECO:0000259" key="10">
    <source>
        <dbReference type="Pfam" id="PF04290"/>
    </source>
</evidence>
<evidence type="ECO:0000256" key="2">
    <source>
        <dbReference type="ARBA" id="ARBA00022448"/>
    </source>
</evidence>
<dbReference type="AlphaFoldDB" id="A0A5R8MK14"/>
<evidence type="ECO:0000256" key="1">
    <source>
        <dbReference type="ARBA" id="ARBA00004429"/>
    </source>
</evidence>
<keyword evidence="5 9" id="KW-0812">Transmembrane</keyword>
<keyword evidence="4 9" id="KW-0997">Cell inner membrane</keyword>
<evidence type="ECO:0000256" key="5">
    <source>
        <dbReference type="ARBA" id="ARBA00022692"/>
    </source>
</evidence>
<keyword evidence="6 9" id="KW-1133">Transmembrane helix</keyword>
<reference evidence="11 12" key="1">
    <citation type="journal article" date="2007" name="Int. J. Syst. Evol. Microbiol.">
        <title>Halomonas saccharevitans sp. nov., Halomonas arcis sp. nov. and Halomonas subterranea sp. nov., halophilic bacteria isolated from hypersaline environments of China.</title>
        <authorList>
            <person name="Xu X.W."/>
            <person name="Wu Y.H."/>
            <person name="Zhou Z."/>
            <person name="Wang C.S."/>
            <person name="Zhou Y.G."/>
            <person name="Zhang H.B."/>
            <person name="Wang Y."/>
            <person name="Wu M."/>
        </authorList>
    </citation>
    <scope>NUCLEOTIDE SEQUENCE [LARGE SCALE GENOMIC DNA]</scope>
    <source>
        <strain evidence="11 12">TBZ3</strain>
    </source>
</reference>
<evidence type="ECO:0000256" key="7">
    <source>
        <dbReference type="ARBA" id="ARBA00023136"/>
    </source>
</evidence>
<proteinExistence type="inferred from homology"/>
<comment type="subunit">
    <text evidence="9">The complex comprises the extracytoplasmic solute receptor protein and the two transmembrane proteins.</text>
</comment>
<comment type="similarity">
    <text evidence="8 9">Belongs to the TRAP transporter small permease family.</text>
</comment>
<dbReference type="GO" id="GO:0015740">
    <property type="term" value="P:C4-dicarboxylate transport"/>
    <property type="evidence" value="ECO:0007669"/>
    <property type="project" value="TreeGrafter"/>
</dbReference>
<organism evidence="11 12">
    <name type="scientific">Halomonas urmiana</name>
    <dbReference type="NCBI Taxonomy" id="490901"/>
    <lineage>
        <taxon>Bacteria</taxon>
        <taxon>Pseudomonadati</taxon>
        <taxon>Pseudomonadota</taxon>
        <taxon>Gammaproteobacteria</taxon>
        <taxon>Oceanospirillales</taxon>
        <taxon>Halomonadaceae</taxon>
        <taxon>Halomonas</taxon>
    </lineage>
</organism>
<comment type="caution">
    <text evidence="11">The sequence shown here is derived from an EMBL/GenBank/DDBJ whole genome shotgun (WGS) entry which is preliminary data.</text>
</comment>
<evidence type="ECO:0000256" key="8">
    <source>
        <dbReference type="ARBA" id="ARBA00038436"/>
    </source>
</evidence>
<feature type="transmembrane region" description="Helical" evidence="9">
    <location>
        <begin position="131"/>
        <end position="151"/>
    </location>
</feature>
<feature type="transmembrane region" description="Helical" evidence="9">
    <location>
        <begin position="46"/>
        <end position="64"/>
    </location>
</feature>
<dbReference type="Pfam" id="PF04290">
    <property type="entry name" value="DctQ"/>
    <property type="match status" value="1"/>
</dbReference>
<name>A0A5R8MK14_9GAMM</name>
<dbReference type="EMBL" id="VBUI01000011">
    <property type="protein sequence ID" value="TLF50716.1"/>
    <property type="molecule type" value="Genomic_DNA"/>
</dbReference>
<keyword evidence="12" id="KW-1185">Reference proteome</keyword>
<dbReference type="PANTHER" id="PTHR35011:SF2">
    <property type="entry name" value="2,3-DIKETO-L-GULONATE TRAP TRANSPORTER SMALL PERMEASE PROTEIN YIAM"/>
    <property type="match status" value="1"/>
</dbReference>
<dbReference type="GO" id="GO:0022857">
    <property type="term" value="F:transmembrane transporter activity"/>
    <property type="evidence" value="ECO:0007669"/>
    <property type="project" value="UniProtKB-UniRule"/>
</dbReference>
<keyword evidence="7 9" id="KW-0472">Membrane</keyword>
<evidence type="ECO:0000256" key="4">
    <source>
        <dbReference type="ARBA" id="ARBA00022519"/>
    </source>
</evidence>
<gene>
    <name evidence="11" type="ORF">FEI13_08525</name>
</gene>
<comment type="function">
    <text evidence="9">Part of the tripartite ATP-independent periplasmic (TRAP) transport system.</text>
</comment>
<evidence type="ECO:0000313" key="11">
    <source>
        <dbReference type="EMBL" id="TLF50716.1"/>
    </source>
</evidence>
<feature type="domain" description="Tripartite ATP-independent periplasmic transporters DctQ component" evidence="10">
    <location>
        <begin position="27"/>
        <end position="154"/>
    </location>
</feature>
<dbReference type="GO" id="GO:0005886">
    <property type="term" value="C:plasma membrane"/>
    <property type="evidence" value="ECO:0007669"/>
    <property type="project" value="UniProtKB-SubCell"/>
</dbReference>
<evidence type="ECO:0000256" key="9">
    <source>
        <dbReference type="RuleBase" id="RU369079"/>
    </source>
</evidence>
<dbReference type="OrthoDB" id="4250245at2"/>